<keyword evidence="3" id="KW-0175">Coiled coil</keyword>
<reference evidence="5" key="2">
    <citation type="submission" date="2020-09" db="EMBL/GenBank/DDBJ databases">
        <authorList>
            <person name="Sun Q."/>
            <person name="Sedlacek I."/>
        </authorList>
    </citation>
    <scope>NUCLEOTIDE SEQUENCE</scope>
    <source>
        <strain evidence="5">CCM 8433</strain>
    </source>
</reference>
<dbReference type="InterPro" id="IPR023365">
    <property type="entry name" value="Sortase_dom-sf"/>
</dbReference>
<protein>
    <recommendedName>
        <fullName evidence="7">Class C sortase</fullName>
    </recommendedName>
</protein>
<evidence type="ECO:0000313" key="6">
    <source>
        <dbReference type="Proteomes" id="UP000622610"/>
    </source>
</evidence>
<dbReference type="GO" id="GO:0016787">
    <property type="term" value="F:hydrolase activity"/>
    <property type="evidence" value="ECO:0007669"/>
    <property type="project" value="UniProtKB-KW"/>
</dbReference>
<keyword evidence="4" id="KW-1133">Transmembrane helix</keyword>
<dbReference type="Proteomes" id="UP000622610">
    <property type="component" value="Unassembled WGS sequence"/>
</dbReference>
<dbReference type="InterPro" id="IPR005754">
    <property type="entry name" value="Sortase"/>
</dbReference>
<dbReference type="Pfam" id="PF04203">
    <property type="entry name" value="Sortase"/>
    <property type="match status" value="1"/>
</dbReference>
<dbReference type="AlphaFoldDB" id="A0A917N3U3"/>
<dbReference type="Gene3D" id="2.40.260.10">
    <property type="entry name" value="Sortase"/>
    <property type="match status" value="1"/>
</dbReference>
<accession>A0A917N3U3</accession>
<dbReference type="NCBIfam" id="NF033745">
    <property type="entry name" value="class_C_sortase"/>
    <property type="match status" value="1"/>
</dbReference>
<feature type="active site" description="Proton donor/acceptor" evidence="2">
    <location>
        <position position="170"/>
    </location>
</feature>
<keyword evidence="6" id="KW-1185">Reference proteome</keyword>
<dbReference type="CDD" id="cd05827">
    <property type="entry name" value="Sortase_C"/>
    <property type="match status" value="1"/>
</dbReference>
<evidence type="ECO:0000313" key="5">
    <source>
        <dbReference type="EMBL" id="GGI64908.1"/>
    </source>
</evidence>
<dbReference type="SUPFAM" id="SSF63817">
    <property type="entry name" value="Sortase"/>
    <property type="match status" value="1"/>
</dbReference>
<evidence type="ECO:0000256" key="1">
    <source>
        <dbReference type="ARBA" id="ARBA00022801"/>
    </source>
</evidence>
<gene>
    <name evidence="5" type="ORF">GCM10011482_05620</name>
</gene>
<dbReference type="EMBL" id="BMDT01000001">
    <property type="protein sequence ID" value="GGI64908.1"/>
    <property type="molecule type" value="Genomic_DNA"/>
</dbReference>
<name>A0A917N3U3_9ENTE</name>
<feature type="transmembrane region" description="Helical" evidence="4">
    <location>
        <begin position="271"/>
        <end position="290"/>
    </location>
</feature>
<evidence type="ECO:0000256" key="4">
    <source>
        <dbReference type="SAM" id="Phobius"/>
    </source>
</evidence>
<keyword evidence="4" id="KW-0472">Membrane</keyword>
<dbReference type="RefSeq" id="WP_188366731.1">
    <property type="nucleotide sequence ID" value="NZ_BMDT01000001.1"/>
</dbReference>
<keyword evidence="1" id="KW-0378">Hydrolase</keyword>
<evidence type="ECO:0008006" key="7">
    <source>
        <dbReference type="Google" id="ProtNLM"/>
    </source>
</evidence>
<reference evidence="5" key="1">
    <citation type="journal article" date="2014" name="Int. J. Syst. Evol. Microbiol.">
        <title>Complete genome sequence of Corynebacterium casei LMG S-19264T (=DSM 44701T), isolated from a smear-ripened cheese.</title>
        <authorList>
            <consortium name="US DOE Joint Genome Institute (JGI-PGF)"/>
            <person name="Walter F."/>
            <person name="Albersmeier A."/>
            <person name="Kalinowski J."/>
            <person name="Ruckert C."/>
        </authorList>
    </citation>
    <scope>NUCLEOTIDE SEQUENCE</scope>
    <source>
        <strain evidence="5">CCM 8433</strain>
    </source>
</reference>
<dbReference type="NCBIfam" id="TIGR01076">
    <property type="entry name" value="sortase_fam"/>
    <property type="match status" value="1"/>
</dbReference>
<dbReference type="InterPro" id="IPR042002">
    <property type="entry name" value="Sortase_C"/>
</dbReference>
<evidence type="ECO:0000256" key="2">
    <source>
        <dbReference type="PIRSR" id="PIRSR605754-1"/>
    </source>
</evidence>
<proteinExistence type="predicted"/>
<feature type="coiled-coil region" evidence="3">
    <location>
        <begin position="51"/>
        <end position="85"/>
    </location>
</feature>
<comment type="caution">
    <text evidence="5">The sequence shown here is derived from an EMBL/GenBank/DDBJ whole genome shotgun (WGS) entry which is preliminary data.</text>
</comment>
<organism evidence="5 6">
    <name type="scientific">Enterococcus alcedinis</name>
    <dbReference type="NCBI Taxonomy" id="1274384"/>
    <lineage>
        <taxon>Bacteria</taxon>
        <taxon>Bacillati</taxon>
        <taxon>Bacillota</taxon>
        <taxon>Bacilli</taxon>
        <taxon>Lactobacillales</taxon>
        <taxon>Enterococcaceae</taxon>
        <taxon>Enterococcus</taxon>
    </lineage>
</organism>
<feature type="active site" description="Acyl-thioester intermediate" evidence="2">
    <location>
        <position position="232"/>
    </location>
</feature>
<sequence length="411" mass="46920">MASSKEKKPKMKKEQMNVLLKVVMFVLFVTGAAVFSYPFISDAINNYYDQKNLAALQVETEKQNIEQLQKQKEDLAAKNAELLAQGKLNNIPGMGLVEDPFDEAIGNQKSPGREYFEEYTVGAIYIPSIHVSLPLFRETNNLLLEKGATILQGTSFPIGGPSTHSVITGHSAIPEKKLFTDLEKLKAGDLFFVDIAGEKLAYEIFEFDVVLPHEFESLVIQDGEDLVTLLTCTPYMINTHRLLVTGKRVPYPEEEIKAEVKATQQYHRRRFQIYMLLIPIFFALTFYWMWRKYVYYQSLKGTYNFEFYYFENGSPVSDIVFTLVGKRDKPVLNPLGEPFQARSDTKGLVSFKQVPGGIYRAISADQSLKVRGEIWLLKDSIFMITMPLLKRKVIKTPIKAYQINEVKKDGK</sequence>
<evidence type="ECO:0000256" key="3">
    <source>
        <dbReference type="SAM" id="Coils"/>
    </source>
</evidence>
<keyword evidence="4" id="KW-0812">Transmembrane</keyword>